<protein>
    <recommendedName>
        <fullName evidence="4">Secreted protein</fullName>
    </recommendedName>
</protein>
<proteinExistence type="predicted"/>
<reference evidence="2" key="2">
    <citation type="journal article" date="2020" name="Nat. Commun.">
        <title>Large-scale genome sequencing of mycorrhizal fungi provides insights into the early evolution of symbiotic traits.</title>
        <authorList>
            <person name="Miyauchi S."/>
            <person name="Kiss E."/>
            <person name="Kuo A."/>
            <person name="Drula E."/>
            <person name="Kohler A."/>
            <person name="Sanchez-Garcia M."/>
            <person name="Morin E."/>
            <person name="Andreopoulos B."/>
            <person name="Barry K.W."/>
            <person name="Bonito G."/>
            <person name="Buee M."/>
            <person name="Carver A."/>
            <person name="Chen C."/>
            <person name="Cichocki N."/>
            <person name="Clum A."/>
            <person name="Culley D."/>
            <person name="Crous P.W."/>
            <person name="Fauchery L."/>
            <person name="Girlanda M."/>
            <person name="Hayes R.D."/>
            <person name="Keri Z."/>
            <person name="LaButti K."/>
            <person name="Lipzen A."/>
            <person name="Lombard V."/>
            <person name="Magnuson J."/>
            <person name="Maillard F."/>
            <person name="Murat C."/>
            <person name="Nolan M."/>
            <person name="Ohm R.A."/>
            <person name="Pangilinan J."/>
            <person name="Pereira M.F."/>
            <person name="Perotto S."/>
            <person name="Peter M."/>
            <person name="Pfister S."/>
            <person name="Riley R."/>
            <person name="Sitrit Y."/>
            <person name="Stielow J.B."/>
            <person name="Szollosi G."/>
            <person name="Zifcakova L."/>
            <person name="Stursova M."/>
            <person name="Spatafora J.W."/>
            <person name="Tedersoo L."/>
            <person name="Vaario L.M."/>
            <person name="Yamada A."/>
            <person name="Yan M."/>
            <person name="Wang P."/>
            <person name="Xu J."/>
            <person name="Bruns T."/>
            <person name="Baldrian P."/>
            <person name="Vilgalys R."/>
            <person name="Dunand C."/>
            <person name="Henrissat B."/>
            <person name="Grigoriev I.V."/>
            <person name="Hibbett D."/>
            <person name="Nagy L.G."/>
            <person name="Martin F.M."/>
        </authorList>
    </citation>
    <scope>NUCLEOTIDE SEQUENCE</scope>
    <source>
        <strain evidence="2">BED1</strain>
    </source>
</reference>
<organism evidence="2 3">
    <name type="scientific">Boletus edulis BED1</name>
    <dbReference type="NCBI Taxonomy" id="1328754"/>
    <lineage>
        <taxon>Eukaryota</taxon>
        <taxon>Fungi</taxon>
        <taxon>Dikarya</taxon>
        <taxon>Basidiomycota</taxon>
        <taxon>Agaricomycotina</taxon>
        <taxon>Agaricomycetes</taxon>
        <taxon>Agaricomycetidae</taxon>
        <taxon>Boletales</taxon>
        <taxon>Boletineae</taxon>
        <taxon>Boletaceae</taxon>
        <taxon>Boletoideae</taxon>
        <taxon>Boletus</taxon>
    </lineage>
</organism>
<comment type="caution">
    <text evidence="2">The sequence shown here is derived from an EMBL/GenBank/DDBJ whole genome shotgun (WGS) entry which is preliminary data.</text>
</comment>
<keyword evidence="1" id="KW-0732">Signal</keyword>
<evidence type="ECO:0008006" key="4">
    <source>
        <dbReference type="Google" id="ProtNLM"/>
    </source>
</evidence>
<feature type="signal peptide" evidence="1">
    <location>
        <begin position="1"/>
        <end position="25"/>
    </location>
</feature>
<accession>A0AAD4BAA7</accession>
<evidence type="ECO:0000313" key="3">
    <source>
        <dbReference type="Proteomes" id="UP001194468"/>
    </source>
</evidence>
<dbReference type="AlphaFoldDB" id="A0AAD4BAA7"/>
<dbReference type="Proteomes" id="UP001194468">
    <property type="component" value="Unassembled WGS sequence"/>
</dbReference>
<keyword evidence="3" id="KW-1185">Reference proteome</keyword>
<evidence type="ECO:0000256" key="1">
    <source>
        <dbReference type="SAM" id="SignalP"/>
    </source>
</evidence>
<reference evidence="2" key="1">
    <citation type="submission" date="2019-10" db="EMBL/GenBank/DDBJ databases">
        <authorList>
            <consortium name="DOE Joint Genome Institute"/>
            <person name="Kuo A."/>
            <person name="Miyauchi S."/>
            <person name="Kiss E."/>
            <person name="Drula E."/>
            <person name="Kohler A."/>
            <person name="Sanchez-Garcia M."/>
            <person name="Andreopoulos B."/>
            <person name="Barry K.W."/>
            <person name="Bonito G."/>
            <person name="Buee M."/>
            <person name="Carver A."/>
            <person name="Chen C."/>
            <person name="Cichocki N."/>
            <person name="Clum A."/>
            <person name="Culley D."/>
            <person name="Crous P.W."/>
            <person name="Fauchery L."/>
            <person name="Girlanda M."/>
            <person name="Hayes R."/>
            <person name="Keri Z."/>
            <person name="LaButti K."/>
            <person name="Lipzen A."/>
            <person name="Lombard V."/>
            <person name="Magnuson J."/>
            <person name="Maillard F."/>
            <person name="Morin E."/>
            <person name="Murat C."/>
            <person name="Nolan M."/>
            <person name="Ohm R."/>
            <person name="Pangilinan J."/>
            <person name="Pereira M."/>
            <person name="Perotto S."/>
            <person name="Peter M."/>
            <person name="Riley R."/>
            <person name="Sitrit Y."/>
            <person name="Stielow B."/>
            <person name="Szollosi G."/>
            <person name="Zifcakova L."/>
            <person name="Stursova M."/>
            <person name="Spatafora J.W."/>
            <person name="Tedersoo L."/>
            <person name="Vaario L.-M."/>
            <person name="Yamada A."/>
            <person name="Yan M."/>
            <person name="Wang P."/>
            <person name="Xu J."/>
            <person name="Bruns T."/>
            <person name="Baldrian P."/>
            <person name="Vilgalys R."/>
            <person name="Henrissat B."/>
            <person name="Grigoriev I.V."/>
            <person name="Hibbett D."/>
            <person name="Nagy L.G."/>
            <person name="Martin F.M."/>
        </authorList>
    </citation>
    <scope>NUCLEOTIDE SEQUENCE</scope>
    <source>
        <strain evidence="2">BED1</strain>
    </source>
</reference>
<name>A0AAD4BAA7_BOLED</name>
<gene>
    <name evidence="2" type="ORF">L210DRAFT_3587718</name>
</gene>
<dbReference type="EMBL" id="WHUW01000365">
    <property type="protein sequence ID" value="KAF8415166.1"/>
    <property type="molecule type" value="Genomic_DNA"/>
</dbReference>
<feature type="chain" id="PRO_5042277591" description="Secreted protein" evidence="1">
    <location>
        <begin position="26"/>
        <end position="118"/>
    </location>
</feature>
<evidence type="ECO:0000313" key="2">
    <source>
        <dbReference type="EMBL" id="KAF8415166.1"/>
    </source>
</evidence>
<sequence>MILHRNFSAQHCLAWRLLFTTATGANPPNTCIRASGVPPRVMFRIALHQAYKNLSGDFHRHKATLHSLVFPPSARPSTHTTCSSLTLTASLVYSMAVPPIYLHSNPPSNPAFHSICQA</sequence>